<evidence type="ECO:0000313" key="2">
    <source>
        <dbReference type="Proteomes" id="UP000318141"/>
    </source>
</evidence>
<sequence length="84" mass="9528">MPVRETTAALARRFHLNDRAALALEATFGAFVRRNANDWQPDRFAHSVTEWLIQEGILPPTAQAFEFREALARAAELLNSYRAT</sequence>
<reference evidence="1 2" key="1">
    <citation type="submission" date="2019-07" db="EMBL/GenBank/DDBJ databases">
        <title>Genome sequencing of lignin-degrading bacterial isolates.</title>
        <authorList>
            <person name="Gladden J."/>
        </authorList>
    </citation>
    <scope>NUCLEOTIDE SEQUENCE [LARGE SCALE GENOMIC DNA]</scope>
    <source>
        <strain evidence="1 2">J11</strain>
    </source>
</reference>
<comment type="caution">
    <text evidence="1">The sequence shown here is derived from an EMBL/GenBank/DDBJ whole genome shotgun (WGS) entry which is preliminary data.</text>
</comment>
<proteinExistence type="predicted"/>
<dbReference type="AlphaFoldDB" id="A0A562BRW9"/>
<keyword evidence="2" id="KW-1185">Reference proteome</keyword>
<accession>A0A562BRW9</accession>
<gene>
    <name evidence="1" type="ORF">L602_001500000170</name>
</gene>
<evidence type="ECO:0000313" key="1">
    <source>
        <dbReference type="EMBL" id="TWG87884.1"/>
    </source>
</evidence>
<dbReference type="Proteomes" id="UP000318141">
    <property type="component" value="Unassembled WGS sequence"/>
</dbReference>
<organism evidence="1 2">
    <name type="scientific">Cupriavidus gilardii J11</name>
    <dbReference type="NCBI Taxonomy" id="936133"/>
    <lineage>
        <taxon>Bacteria</taxon>
        <taxon>Pseudomonadati</taxon>
        <taxon>Pseudomonadota</taxon>
        <taxon>Betaproteobacteria</taxon>
        <taxon>Burkholderiales</taxon>
        <taxon>Burkholderiaceae</taxon>
        <taxon>Cupriavidus</taxon>
    </lineage>
</organism>
<name>A0A562BRW9_9BURK</name>
<protein>
    <submittedName>
        <fullName evidence="1">Uncharacterized protein</fullName>
    </submittedName>
</protein>
<dbReference type="EMBL" id="VLJN01000007">
    <property type="protein sequence ID" value="TWG87884.1"/>
    <property type="molecule type" value="Genomic_DNA"/>
</dbReference>